<feature type="compositionally biased region" description="Basic and acidic residues" evidence="1">
    <location>
        <begin position="171"/>
        <end position="180"/>
    </location>
</feature>
<proteinExistence type="predicted"/>
<dbReference type="EMBL" id="AVOT02094823">
    <property type="protein sequence ID" value="MBW0574737.1"/>
    <property type="molecule type" value="Genomic_DNA"/>
</dbReference>
<gene>
    <name evidence="2" type="ORF">O181_114452</name>
</gene>
<evidence type="ECO:0000313" key="3">
    <source>
        <dbReference type="Proteomes" id="UP000765509"/>
    </source>
</evidence>
<feature type="compositionally biased region" description="Polar residues" evidence="1">
    <location>
        <begin position="157"/>
        <end position="170"/>
    </location>
</feature>
<dbReference type="Proteomes" id="UP000765509">
    <property type="component" value="Unassembled WGS sequence"/>
</dbReference>
<feature type="region of interest" description="Disordered" evidence="1">
    <location>
        <begin position="1"/>
        <end position="207"/>
    </location>
</feature>
<evidence type="ECO:0000313" key="2">
    <source>
        <dbReference type="EMBL" id="MBW0574737.1"/>
    </source>
</evidence>
<name>A0A9Q3K5L6_9BASI</name>
<evidence type="ECO:0000256" key="1">
    <source>
        <dbReference type="SAM" id="MobiDB-lite"/>
    </source>
</evidence>
<feature type="compositionally biased region" description="Basic and acidic residues" evidence="1">
    <location>
        <begin position="84"/>
        <end position="114"/>
    </location>
</feature>
<feature type="compositionally biased region" description="Polar residues" evidence="1">
    <location>
        <begin position="44"/>
        <end position="56"/>
    </location>
</feature>
<comment type="caution">
    <text evidence="2">The sequence shown here is derived from an EMBL/GenBank/DDBJ whole genome shotgun (WGS) entry which is preliminary data.</text>
</comment>
<keyword evidence="3" id="KW-1185">Reference proteome</keyword>
<organism evidence="2 3">
    <name type="scientific">Austropuccinia psidii MF-1</name>
    <dbReference type="NCBI Taxonomy" id="1389203"/>
    <lineage>
        <taxon>Eukaryota</taxon>
        <taxon>Fungi</taxon>
        <taxon>Dikarya</taxon>
        <taxon>Basidiomycota</taxon>
        <taxon>Pucciniomycotina</taxon>
        <taxon>Pucciniomycetes</taxon>
        <taxon>Pucciniales</taxon>
        <taxon>Sphaerophragmiaceae</taxon>
        <taxon>Austropuccinia</taxon>
    </lineage>
</organism>
<dbReference type="AlphaFoldDB" id="A0A9Q3K5L6"/>
<sequence>MTPIRSGSYYSIQSHGSGPGHSSHKSKRQECQPRGEAQMEDSRTYTSSQRLASTFDTLIESPEADITAIAVRPESIPTGSSRDIPVHHELISSSEEVHGARKDRGTSEELDTHVLQRTSPTDKSFVEKTKHVIRGSEEEVGPGQGQHPSGSSPIIQRKTSALTSAKQVQENPKDQSEGKAKGKGKGKAQVEQALPSELQNSQEREDTHKQCVQYGKNSEGIQKQGRGKIEPMFSKEVDLVKLLKELRIQVQNLENSTGHNAALFQEQLEKSDKARLELKEDIQSSINNISLKHELPRQSTPILDRNVLNLNNELHHTISSHDVETACNFKDIPRLEEWPTFSGEGEYNHMEFM</sequence>
<protein>
    <submittedName>
        <fullName evidence="2">Uncharacterized protein</fullName>
    </submittedName>
</protein>
<feature type="compositionally biased region" description="Basic and acidic residues" evidence="1">
    <location>
        <begin position="124"/>
        <end position="137"/>
    </location>
</feature>
<feature type="non-terminal residue" evidence="2">
    <location>
        <position position="1"/>
    </location>
</feature>
<accession>A0A9Q3K5L6</accession>
<reference evidence="2" key="1">
    <citation type="submission" date="2021-03" db="EMBL/GenBank/DDBJ databases">
        <title>Draft genome sequence of rust myrtle Austropuccinia psidii MF-1, a brazilian biotype.</title>
        <authorList>
            <person name="Quecine M.C."/>
            <person name="Pachon D.M.R."/>
            <person name="Bonatelli M.L."/>
            <person name="Correr F.H."/>
            <person name="Franceschini L.M."/>
            <person name="Leite T.F."/>
            <person name="Margarido G.R.A."/>
            <person name="Almeida C.A."/>
            <person name="Ferrarezi J.A."/>
            <person name="Labate C.A."/>
        </authorList>
    </citation>
    <scope>NUCLEOTIDE SEQUENCE</scope>
    <source>
        <strain evidence="2">MF-1</strain>
    </source>
</reference>